<dbReference type="AlphaFoldDB" id="A0A418WLC5"/>
<feature type="binding site" evidence="3">
    <location>
        <position position="149"/>
    </location>
    <ligand>
        <name>a divalent metal cation</name>
        <dbReference type="ChEBI" id="CHEBI:60240"/>
    </ligand>
</feature>
<gene>
    <name evidence="5" type="ORF">D3876_11715</name>
</gene>
<feature type="binding site" evidence="3">
    <location>
        <position position="101"/>
    </location>
    <ligand>
        <name>substrate</name>
    </ligand>
</feature>
<keyword evidence="3" id="KW-0479">Metal-binding</keyword>
<evidence type="ECO:0000259" key="4">
    <source>
        <dbReference type="Pfam" id="PF08450"/>
    </source>
</evidence>
<reference evidence="5 6" key="1">
    <citation type="submission" date="2018-09" db="EMBL/GenBank/DDBJ databases">
        <authorList>
            <person name="Zhu H."/>
        </authorList>
    </citation>
    <scope>NUCLEOTIDE SEQUENCE [LARGE SCALE GENOMIC DNA]</scope>
    <source>
        <strain evidence="5 6">K2R01-6</strain>
    </source>
</reference>
<dbReference type="PRINTS" id="PR01790">
    <property type="entry name" value="SMP30FAMILY"/>
</dbReference>
<sequence length="293" mass="31328">MMRGAPAVVCSVGAMLGEGPCWSVADRMLWFVDIKRAQVHRFNPATDALESWAAPAQPGWILPVDDGTLMTGLDTGLHRFDPLGGTFDLIIEVEPDVPDNRLNDATVDQAGRLWFGSMDDKEAAPTGQVYRLDRGALARADIAPVTITNGPAFSPDGATLYHVDTLARTIHAFDVAPDGSLKGHRIFARIAPDDGYPDGPTVDSEGCLWIALFGGWGVRRYSPAGELLEFIRFPVANVTKVAFGGDDLRTAYTTTARKGLSPAALIEQPHAGDLFSFGVDVPGLAMTAISIGH</sequence>
<dbReference type="GO" id="GO:0019853">
    <property type="term" value="P:L-ascorbic acid biosynthetic process"/>
    <property type="evidence" value="ECO:0007669"/>
    <property type="project" value="TreeGrafter"/>
</dbReference>
<organism evidence="5 6">
    <name type="scientific">Sphingomonas cavernae</name>
    <dbReference type="NCBI Taxonomy" id="2320861"/>
    <lineage>
        <taxon>Bacteria</taxon>
        <taxon>Pseudomonadati</taxon>
        <taxon>Pseudomonadota</taxon>
        <taxon>Alphaproteobacteria</taxon>
        <taxon>Sphingomonadales</taxon>
        <taxon>Sphingomonadaceae</taxon>
        <taxon>Sphingomonas</taxon>
    </lineage>
</organism>
<comment type="similarity">
    <text evidence="1">Belongs to the SMP-30/CGR1 family.</text>
</comment>
<dbReference type="PANTHER" id="PTHR10907">
    <property type="entry name" value="REGUCALCIN"/>
    <property type="match status" value="1"/>
</dbReference>
<evidence type="ECO:0000256" key="3">
    <source>
        <dbReference type="PIRSR" id="PIRSR605511-2"/>
    </source>
</evidence>
<dbReference type="SUPFAM" id="SSF63829">
    <property type="entry name" value="Calcium-dependent phosphotriesterase"/>
    <property type="match status" value="1"/>
</dbReference>
<dbReference type="OrthoDB" id="2633250at2"/>
<dbReference type="PANTHER" id="PTHR10907:SF47">
    <property type="entry name" value="REGUCALCIN"/>
    <property type="match status" value="1"/>
</dbReference>
<evidence type="ECO:0000313" key="5">
    <source>
        <dbReference type="EMBL" id="RJF90846.1"/>
    </source>
</evidence>
<dbReference type="GO" id="GO:0004341">
    <property type="term" value="F:gluconolactonase activity"/>
    <property type="evidence" value="ECO:0007669"/>
    <property type="project" value="TreeGrafter"/>
</dbReference>
<dbReference type="InterPro" id="IPR011042">
    <property type="entry name" value="6-blade_b-propeller_TolB-like"/>
</dbReference>
<dbReference type="GO" id="GO:0005509">
    <property type="term" value="F:calcium ion binding"/>
    <property type="evidence" value="ECO:0007669"/>
    <property type="project" value="TreeGrafter"/>
</dbReference>
<protein>
    <submittedName>
        <fullName evidence="5">SMP-30/gluconolactonase/LRE family protein</fullName>
    </submittedName>
</protein>
<evidence type="ECO:0000256" key="2">
    <source>
        <dbReference type="PIRSR" id="PIRSR605511-1"/>
    </source>
</evidence>
<dbReference type="EMBL" id="QYUM01000003">
    <property type="protein sequence ID" value="RJF90846.1"/>
    <property type="molecule type" value="Genomic_DNA"/>
</dbReference>
<dbReference type="RefSeq" id="WP_119762378.1">
    <property type="nucleotide sequence ID" value="NZ_QYUM01000003.1"/>
</dbReference>
<proteinExistence type="inferred from homology"/>
<comment type="caution">
    <text evidence="5">The sequence shown here is derived from an EMBL/GenBank/DDBJ whole genome shotgun (WGS) entry which is preliminary data.</text>
</comment>
<dbReference type="Proteomes" id="UP000286100">
    <property type="component" value="Unassembled WGS sequence"/>
</dbReference>
<dbReference type="Gene3D" id="2.120.10.30">
    <property type="entry name" value="TolB, C-terminal domain"/>
    <property type="match status" value="1"/>
</dbReference>
<name>A0A418WLC5_9SPHN</name>
<feature type="binding site" evidence="3">
    <location>
        <position position="103"/>
    </location>
    <ligand>
        <name>substrate</name>
    </ligand>
</feature>
<dbReference type="InterPro" id="IPR005511">
    <property type="entry name" value="SMP-30"/>
</dbReference>
<feature type="binding site" evidence="3">
    <location>
        <position position="198"/>
    </location>
    <ligand>
        <name>a divalent metal cation</name>
        <dbReference type="ChEBI" id="CHEBI:60240"/>
    </ligand>
</feature>
<feature type="binding site" evidence="3">
    <location>
        <position position="18"/>
    </location>
    <ligand>
        <name>a divalent metal cation</name>
        <dbReference type="ChEBI" id="CHEBI:60240"/>
    </ligand>
</feature>
<feature type="domain" description="SMP-30/Gluconolactonase/LRE-like region" evidence="4">
    <location>
        <begin position="16"/>
        <end position="257"/>
    </location>
</feature>
<dbReference type="InterPro" id="IPR013658">
    <property type="entry name" value="SGL"/>
</dbReference>
<feature type="active site" description="Proton donor/acceptor" evidence="2">
    <location>
        <position position="198"/>
    </location>
</feature>
<evidence type="ECO:0000313" key="6">
    <source>
        <dbReference type="Proteomes" id="UP000286100"/>
    </source>
</evidence>
<keyword evidence="6" id="KW-1185">Reference proteome</keyword>
<evidence type="ECO:0000256" key="1">
    <source>
        <dbReference type="ARBA" id="ARBA00008853"/>
    </source>
</evidence>
<accession>A0A418WLC5</accession>
<comment type="cofactor">
    <cofactor evidence="3">
        <name>Zn(2+)</name>
        <dbReference type="ChEBI" id="CHEBI:29105"/>
    </cofactor>
    <text evidence="3">Binds 1 divalent metal cation per subunit.</text>
</comment>
<dbReference type="Pfam" id="PF08450">
    <property type="entry name" value="SGL"/>
    <property type="match status" value="1"/>
</dbReference>
<keyword evidence="3" id="KW-0862">Zinc</keyword>